<dbReference type="Gene3D" id="1.20.1270.60">
    <property type="entry name" value="Arfaptin homology (AH) domain/BAR domain"/>
    <property type="match status" value="1"/>
</dbReference>
<keyword evidence="2" id="KW-0808">Transferase</keyword>
<gene>
    <name evidence="2" type="primary">FER</name>
    <name evidence="2" type="ORF">EVAR_6653_1</name>
</gene>
<evidence type="ECO:0000313" key="2">
    <source>
        <dbReference type="EMBL" id="GBP15007.1"/>
    </source>
</evidence>
<dbReference type="AlphaFoldDB" id="A0A4C1TN74"/>
<proteinExistence type="predicted"/>
<dbReference type="STRING" id="151549.A0A4C1TN74"/>
<dbReference type="SUPFAM" id="SSF103657">
    <property type="entry name" value="BAR/IMD domain-like"/>
    <property type="match status" value="1"/>
</dbReference>
<comment type="caution">
    <text evidence="2">The sequence shown here is derived from an EMBL/GenBank/DDBJ whole genome shotgun (WGS) entry which is preliminary data.</text>
</comment>
<dbReference type="EMBL" id="BGZK01000068">
    <property type="protein sequence ID" value="GBP15007.1"/>
    <property type="molecule type" value="Genomic_DNA"/>
</dbReference>
<evidence type="ECO:0000259" key="1">
    <source>
        <dbReference type="SMART" id="SM00055"/>
    </source>
</evidence>
<keyword evidence="2" id="KW-0418">Kinase</keyword>
<organism evidence="2 3">
    <name type="scientific">Eumeta variegata</name>
    <name type="common">Bagworm moth</name>
    <name type="synonym">Eumeta japonica</name>
    <dbReference type="NCBI Taxonomy" id="151549"/>
    <lineage>
        <taxon>Eukaryota</taxon>
        <taxon>Metazoa</taxon>
        <taxon>Ecdysozoa</taxon>
        <taxon>Arthropoda</taxon>
        <taxon>Hexapoda</taxon>
        <taxon>Insecta</taxon>
        <taxon>Pterygota</taxon>
        <taxon>Neoptera</taxon>
        <taxon>Endopterygota</taxon>
        <taxon>Lepidoptera</taxon>
        <taxon>Glossata</taxon>
        <taxon>Ditrysia</taxon>
        <taxon>Tineoidea</taxon>
        <taxon>Psychidae</taxon>
        <taxon>Oiketicinae</taxon>
        <taxon>Eumeta</taxon>
    </lineage>
</organism>
<dbReference type="SMART" id="SM00055">
    <property type="entry name" value="FCH"/>
    <property type="match status" value="1"/>
</dbReference>
<sequence>MGYASSVTGRAAHEALLARQDAELRLMETMKRCLLAKMKSDREYALALSAAAAQGQKMDKCEELNGSVIASAWRTMTEEWENTSRLIRANAEALESRALDRLTTLMTERRKARKTCQEDHSRISTQFTQGRAPCQLFLRCKYEQPGAARSARAPVRRARPYAGVYKIDVARNRSVAPVSALAISLISLTRCVRGGRLGWILNHVCGKFWPFLSALRSRLLLGKRHAPPATGKLGHLYARERAPFNDRLTTAGRARRWAGLL</sequence>
<evidence type="ECO:0000313" key="3">
    <source>
        <dbReference type="Proteomes" id="UP000299102"/>
    </source>
</evidence>
<name>A0A4C1TN74_EUMVA</name>
<dbReference type="Proteomes" id="UP000299102">
    <property type="component" value="Unassembled WGS sequence"/>
</dbReference>
<protein>
    <submittedName>
        <fullName evidence="2">Tyrosine-protein kinase Fer</fullName>
    </submittedName>
</protein>
<accession>A0A4C1TN74</accession>
<dbReference type="Pfam" id="PF00611">
    <property type="entry name" value="FCH"/>
    <property type="match status" value="1"/>
</dbReference>
<keyword evidence="3" id="KW-1185">Reference proteome</keyword>
<reference evidence="2 3" key="1">
    <citation type="journal article" date="2019" name="Commun. Biol.">
        <title>The bagworm genome reveals a unique fibroin gene that provides high tensile strength.</title>
        <authorList>
            <person name="Kono N."/>
            <person name="Nakamura H."/>
            <person name="Ohtoshi R."/>
            <person name="Tomita M."/>
            <person name="Numata K."/>
            <person name="Arakawa K."/>
        </authorList>
    </citation>
    <scope>NUCLEOTIDE SEQUENCE [LARGE SCALE GENOMIC DNA]</scope>
</reference>
<dbReference type="GO" id="GO:0016301">
    <property type="term" value="F:kinase activity"/>
    <property type="evidence" value="ECO:0007669"/>
    <property type="project" value="UniProtKB-KW"/>
</dbReference>
<dbReference type="InterPro" id="IPR001060">
    <property type="entry name" value="FCH_dom"/>
</dbReference>
<dbReference type="InterPro" id="IPR027267">
    <property type="entry name" value="AH/BAR_dom_sf"/>
</dbReference>
<dbReference type="OrthoDB" id="546826at2759"/>
<feature type="domain" description="FCH" evidence="1">
    <location>
        <begin position="1"/>
        <end position="94"/>
    </location>
</feature>